<evidence type="ECO:0000256" key="3">
    <source>
        <dbReference type="ARBA" id="ARBA00022475"/>
    </source>
</evidence>
<keyword evidence="4 7" id="KW-0812">Transmembrane</keyword>
<evidence type="ECO:0000256" key="5">
    <source>
        <dbReference type="ARBA" id="ARBA00022989"/>
    </source>
</evidence>
<feature type="transmembrane region" description="Helical" evidence="7">
    <location>
        <begin position="172"/>
        <end position="191"/>
    </location>
</feature>
<name>A0ABP7H1D3_9MICO</name>
<keyword evidence="5 7" id="KW-1133">Transmembrane helix</keyword>
<keyword evidence="6 7" id="KW-0472">Membrane</keyword>
<protein>
    <submittedName>
        <fullName evidence="9">VTT domain-containing protein</fullName>
    </submittedName>
</protein>
<sequence length="218" mass="22841">MDITSLLSSVGLPTLLVLTVVIVFIENGLLFPFLPGDSLVFAAALLAAGLGVGWPVIALAAAVGAVLGAELGFTIGRRYGRRLFTPEARVFKTDHLDRADRFFARWGAAAIVLGRFVPVVRTYISPAIGASSSPRRTFSVWNAVGAVIWAGVLALAGDLLGQIPFIAANIELIALVVVVASVLPFVITAAVRRLRPGRRVTAAGEPAAAEPKTSSTTR</sequence>
<evidence type="ECO:0000313" key="10">
    <source>
        <dbReference type="Proteomes" id="UP001500540"/>
    </source>
</evidence>
<evidence type="ECO:0000256" key="7">
    <source>
        <dbReference type="RuleBase" id="RU367016"/>
    </source>
</evidence>
<evidence type="ECO:0000256" key="4">
    <source>
        <dbReference type="ARBA" id="ARBA00022692"/>
    </source>
</evidence>
<reference evidence="10" key="1">
    <citation type="journal article" date="2019" name="Int. J. Syst. Evol. Microbiol.">
        <title>The Global Catalogue of Microorganisms (GCM) 10K type strain sequencing project: providing services to taxonomists for standard genome sequencing and annotation.</title>
        <authorList>
            <consortium name="The Broad Institute Genomics Platform"/>
            <consortium name="The Broad Institute Genome Sequencing Center for Infectious Disease"/>
            <person name="Wu L."/>
            <person name="Ma J."/>
        </authorList>
    </citation>
    <scope>NUCLEOTIDE SEQUENCE [LARGE SCALE GENOMIC DNA]</scope>
    <source>
        <strain evidence="10">JCM 16950</strain>
    </source>
</reference>
<evidence type="ECO:0000256" key="6">
    <source>
        <dbReference type="ARBA" id="ARBA00023136"/>
    </source>
</evidence>
<dbReference type="InterPro" id="IPR032816">
    <property type="entry name" value="VTT_dom"/>
</dbReference>
<comment type="caution">
    <text evidence="9">The sequence shown here is derived from an EMBL/GenBank/DDBJ whole genome shotgun (WGS) entry which is preliminary data.</text>
</comment>
<dbReference type="Proteomes" id="UP001500540">
    <property type="component" value="Unassembled WGS sequence"/>
</dbReference>
<feature type="transmembrane region" description="Helical" evidence="7">
    <location>
        <begin position="40"/>
        <end position="73"/>
    </location>
</feature>
<dbReference type="PANTHER" id="PTHR30353:SF0">
    <property type="entry name" value="TRANSMEMBRANE PROTEIN"/>
    <property type="match status" value="1"/>
</dbReference>
<organism evidence="9 10">
    <name type="scientific">Microbacterium kribbense</name>
    <dbReference type="NCBI Taxonomy" id="433645"/>
    <lineage>
        <taxon>Bacteria</taxon>
        <taxon>Bacillati</taxon>
        <taxon>Actinomycetota</taxon>
        <taxon>Actinomycetes</taxon>
        <taxon>Micrococcales</taxon>
        <taxon>Microbacteriaceae</taxon>
        <taxon>Microbacterium</taxon>
    </lineage>
</organism>
<dbReference type="RefSeq" id="WP_344784915.1">
    <property type="nucleotide sequence ID" value="NZ_BAABAF010000010.1"/>
</dbReference>
<feature type="transmembrane region" description="Helical" evidence="7">
    <location>
        <begin position="140"/>
        <end position="160"/>
    </location>
</feature>
<comment type="similarity">
    <text evidence="2 7">Belongs to the DedA family.</text>
</comment>
<dbReference type="EMBL" id="BAABAF010000010">
    <property type="protein sequence ID" value="GAA3775741.1"/>
    <property type="molecule type" value="Genomic_DNA"/>
</dbReference>
<keyword evidence="3 7" id="KW-1003">Cell membrane</keyword>
<keyword evidence="10" id="KW-1185">Reference proteome</keyword>
<dbReference type="Pfam" id="PF09335">
    <property type="entry name" value="VTT_dom"/>
    <property type="match status" value="1"/>
</dbReference>
<evidence type="ECO:0000313" key="9">
    <source>
        <dbReference type="EMBL" id="GAA3775741.1"/>
    </source>
</evidence>
<evidence type="ECO:0000256" key="2">
    <source>
        <dbReference type="ARBA" id="ARBA00010792"/>
    </source>
</evidence>
<evidence type="ECO:0000256" key="1">
    <source>
        <dbReference type="ARBA" id="ARBA00004651"/>
    </source>
</evidence>
<feature type="transmembrane region" description="Helical" evidence="7">
    <location>
        <begin position="12"/>
        <end position="34"/>
    </location>
</feature>
<evidence type="ECO:0000259" key="8">
    <source>
        <dbReference type="Pfam" id="PF09335"/>
    </source>
</evidence>
<gene>
    <name evidence="9" type="ORF">GCM10022240_29180</name>
</gene>
<comment type="subcellular location">
    <subcellularLocation>
        <location evidence="1 7">Cell membrane</location>
        <topology evidence="1 7">Multi-pass membrane protein</topology>
    </subcellularLocation>
</comment>
<dbReference type="PANTHER" id="PTHR30353">
    <property type="entry name" value="INNER MEMBRANE PROTEIN DEDA-RELATED"/>
    <property type="match status" value="1"/>
</dbReference>
<dbReference type="InterPro" id="IPR032818">
    <property type="entry name" value="DedA-like"/>
</dbReference>
<proteinExistence type="inferred from homology"/>
<feature type="domain" description="VTT" evidence="8">
    <location>
        <begin position="35"/>
        <end position="158"/>
    </location>
</feature>
<accession>A0ABP7H1D3</accession>